<name>A0A177ABN1_9PEZI</name>
<proteinExistence type="predicted"/>
<reference evidence="2" key="1">
    <citation type="submission" date="2016-03" db="EMBL/GenBank/DDBJ databases">
        <title>Updated assembly of Pseudogymnoascus destructans, the fungus causing white-nose syndrome of bats.</title>
        <authorList>
            <person name="Palmer J.M."/>
            <person name="Drees K.P."/>
            <person name="Foster J.T."/>
            <person name="Lindner D.L."/>
        </authorList>
    </citation>
    <scope>NUCLEOTIDE SEQUENCE [LARGE SCALE GENOMIC DNA]</scope>
    <source>
        <strain evidence="2">20631-21</strain>
    </source>
</reference>
<feature type="compositionally biased region" description="Polar residues" evidence="1">
    <location>
        <begin position="68"/>
        <end position="95"/>
    </location>
</feature>
<dbReference type="EMBL" id="KV441395">
    <property type="protein sequence ID" value="OAF58842.1"/>
    <property type="molecule type" value="Genomic_DNA"/>
</dbReference>
<feature type="region of interest" description="Disordered" evidence="1">
    <location>
        <begin position="53"/>
        <end position="95"/>
    </location>
</feature>
<feature type="region of interest" description="Disordered" evidence="1">
    <location>
        <begin position="1"/>
        <end position="37"/>
    </location>
</feature>
<dbReference type="GeneID" id="36289337"/>
<evidence type="ECO:0000313" key="2">
    <source>
        <dbReference type="EMBL" id="OAF58842.1"/>
    </source>
</evidence>
<evidence type="ECO:0000256" key="1">
    <source>
        <dbReference type="SAM" id="MobiDB-lite"/>
    </source>
</evidence>
<protein>
    <submittedName>
        <fullName evidence="2">Uncharacterized protein</fullName>
    </submittedName>
</protein>
<dbReference type="Proteomes" id="UP000077154">
    <property type="component" value="Unassembled WGS sequence"/>
</dbReference>
<dbReference type="AlphaFoldDB" id="A0A177ABN1"/>
<organism evidence="2">
    <name type="scientific">Pseudogymnoascus destructans</name>
    <dbReference type="NCBI Taxonomy" id="655981"/>
    <lineage>
        <taxon>Eukaryota</taxon>
        <taxon>Fungi</taxon>
        <taxon>Dikarya</taxon>
        <taxon>Ascomycota</taxon>
        <taxon>Pezizomycotina</taxon>
        <taxon>Leotiomycetes</taxon>
        <taxon>Thelebolales</taxon>
        <taxon>Thelebolaceae</taxon>
        <taxon>Pseudogymnoascus</taxon>
    </lineage>
</organism>
<dbReference type="VEuPathDB" id="FungiDB:GMDG_04991"/>
<gene>
    <name evidence="2" type="ORF">VC83_06275</name>
</gene>
<sequence length="147" mass="16737">MDSQDDEKSLRVQDSEDSRMAPEQRIESATRSRKDVHTYLGYGKGIVGVEADSSHIRSVHPNHVPPQASHTATSEPQSLRPQETVSSVASPAISRTNAPLMLLSRKWTITTPRQKNNGKKLWNFNRMHPSRKTMRPRRRLLPRSTQM</sequence>
<accession>A0A177ABN1</accession>
<dbReference type="RefSeq" id="XP_024324126.1">
    <property type="nucleotide sequence ID" value="XM_024469878.1"/>
</dbReference>